<evidence type="ECO:0000256" key="1">
    <source>
        <dbReference type="SAM" id="MobiDB-lite"/>
    </source>
</evidence>
<evidence type="ECO:0000313" key="2">
    <source>
        <dbReference type="EMBL" id="KAF4655192.1"/>
    </source>
</evidence>
<organism evidence="2 3">
    <name type="scientific">Perkinsus chesapeaki</name>
    <name type="common">Clam parasite</name>
    <name type="synonym">Perkinsus andrewsi</name>
    <dbReference type="NCBI Taxonomy" id="330153"/>
    <lineage>
        <taxon>Eukaryota</taxon>
        <taxon>Sar</taxon>
        <taxon>Alveolata</taxon>
        <taxon>Perkinsozoa</taxon>
        <taxon>Perkinsea</taxon>
        <taxon>Perkinsida</taxon>
        <taxon>Perkinsidae</taxon>
        <taxon>Perkinsus</taxon>
    </lineage>
</organism>
<gene>
    <name evidence="2" type="ORF">FOL47_009547</name>
</gene>
<dbReference type="EMBL" id="JAAPAO010000672">
    <property type="protein sequence ID" value="KAF4655192.1"/>
    <property type="molecule type" value="Genomic_DNA"/>
</dbReference>
<feature type="region of interest" description="Disordered" evidence="1">
    <location>
        <begin position="325"/>
        <end position="353"/>
    </location>
</feature>
<name>A0A7J6L7N3_PERCH</name>
<feature type="region of interest" description="Disordered" evidence="1">
    <location>
        <begin position="369"/>
        <end position="427"/>
    </location>
</feature>
<comment type="caution">
    <text evidence="2">The sequence shown here is derived from an EMBL/GenBank/DDBJ whole genome shotgun (WGS) entry which is preliminary data.</text>
</comment>
<dbReference type="Proteomes" id="UP000591131">
    <property type="component" value="Unassembled WGS sequence"/>
</dbReference>
<protein>
    <submittedName>
        <fullName evidence="2">Uncharacterized protein</fullName>
    </submittedName>
</protein>
<feature type="compositionally biased region" description="Acidic residues" evidence="1">
    <location>
        <begin position="369"/>
        <end position="378"/>
    </location>
</feature>
<proteinExistence type="predicted"/>
<evidence type="ECO:0000313" key="3">
    <source>
        <dbReference type="Proteomes" id="UP000591131"/>
    </source>
</evidence>
<reference evidence="2 3" key="1">
    <citation type="submission" date="2020-04" db="EMBL/GenBank/DDBJ databases">
        <title>Perkinsus chesapeaki whole genome sequence.</title>
        <authorList>
            <person name="Bogema D.R."/>
        </authorList>
    </citation>
    <scope>NUCLEOTIDE SEQUENCE [LARGE SCALE GENOMIC DNA]</scope>
    <source>
        <strain evidence="2">ATCC PRA-425</strain>
    </source>
</reference>
<feature type="region of interest" description="Disordered" evidence="1">
    <location>
        <begin position="1"/>
        <end position="33"/>
    </location>
</feature>
<sequence length="703" mass="76652">MSASPSNHRLSVRQHTEIRANRTSVGSVASEGEVRSVKHYKHRGSRHRPEVCYYPNSQDVLSEVDIKPFCLGGTTEWRRDQPAAAMSPGRGVSRYGEGDGMFRYADDENESDVSNAWSAACRGRGSLRPNVYPASPLSQVPISPYMQRRAVSPLLRGMTPTRTASPAARAVSPYMVRSANAAVSRQFSSPVPSSSGCMPARAMSVAGAFSPSGGVSQASPGRVVSRRIIRYASPVPSRVTTTRYCRSASPMRRDHYEAYQQQPPGSVPAESKRYALDLNTEEDVAFKSATNTFLMTQPQEEPNASRLSWGACNRQMLEEDRRLRYPRVDPPDSTAAIPYTARPSPRGSSPAAARRCVDDAVGAMLQLAEEDESLEMEPDPMKSCQPKRSSEELMLLSDSDESVASPPRKKRTSLDRQPRACRTPVATAATQTENALKVCVGAEPRSDQSRAAAASPGRPEFGSFTGHSCECSGKSRSYTSAFMSPSYADRARALQEKEVQLEKFLQESARRRARLMDSIQKRKREVSSMAVCEEDEEFNAPIRGLKLPMGSAEGRWAEAAAGGGSVDAPAAMKAAGAGIAVHRPEGGTERREDRPTVDGSHSTGTNGPRRPSSPVPASHGVFVKEGQPSKQRRRSSWHGDPNRTVFGDTTPLPLHGSYHRTVVPKANKLHGRGETYAPIDDAQWRALAEKLRQKADSYAISTE</sequence>
<feature type="region of interest" description="Disordered" evidence="1">
    <location>
        <begin position="580"/>
        <end position="657"/>
    </location>
</feature>
<feature type="region of interest" description="Disordered" evidence="1">
    <location>
        <begin position="449"/>
        <end position="473"/>
    </location>
</feature>
<dbReference type="AlphaFoldDB" id="A0A7J6L7N3"/>
<keyword evidence="3" id="KW-1185">Reference proteome</keyword>
<feature type="compositionally biased region" description="Basic and acidic residues" evidence="1">
    <location>
        <begin position="582"/>
        <end position="596"/>
    </location>
</feature>
<dbReference type="OrthoDB" id="433777at2759"/>
<accession>A0A7J6L7N3</accession>